<dbReference type="EMBL" id="CP011564">
    <property type="protein sequence ID" value="ALG82920.1"/>
    <property type="molecule type" value="Genomic_DNA"/>
</dbReference>
<keyword evidence="1" id="KW-1133">Transmembrane helix</keyword>
<dbReference type="STRING" id="1604004.HLASA_2045"/>
<keyword evidence="1" id="KW-0812">Transmembrane</keyword>
<dbReference type="KEGG" id="hsf:HLASA_2045"/>
<keyword evidence="1" id="KW-0472">Membrane</keyword>
<proteinExistence type="predicted"/>
<evidence type="ECO:0000313" key="2">
    <source>
        <dbReference type="EMBL" id="ALG82920.1"/>
    </source>
</evidence>
<name>A0A0N9MYU8_9EURY</name>
<reference evidence="3" key="1">
    <citation type="submission" date="2015-05" db="EMBL/GenBank/DDBJ databases">
        <title>Complete genome sequence of Halanaeroarchaeum sulfurireducens type strain M27-SA2, a sulfate-reducer haloarchaeon from marine anoxic lake Medee.</title>
        <authorList>
            <person name="Messina E."/>
            <person name="Kublanov I.V."/>
            <person name="Toshchakov S."/>
            <person name="Arcadi E."/>
            <person name="La Spada G."/>
            <person name="La Cono V."/>
            <person name="Yakimov M.M."/>
        </authorList>
    </citation>
    <scope>NUCLEOTIDE SEQUENCE [LARGE SCALE GENOMIC DNA]</scope>
    <source>
        <strain evidence="3">M27-SA2</strain>
    </source>
</reference>
<dbReference type="AlphaFoldDB" id="A0A0N9MYU8"/>
<evidence type="ECO:0000256" key="1">
    <source>
        <dbReference type="SAM" id="Phobius"/>
    </source>
</evidence>
<feature type="transmembrane region" description="Helical" evidence="1">
    <location>
        <begin position="30"/>
        <end position="48"/>
    </location>
</feature>
<evidence type="ECO:0000313" key="3">
    <source>
        <dbReference type="Proteomes" id="UP000060390"/>
    </source>
</evidence>
<gene>
    <name evidence="2" type="ORF">HLASA_2045</name>
</gene>
<protein>
    <submittedName>
        <fullName evidence="2">Uncharacterized protein</fullName>
    </submittedName>
</protein>
<reference evidence="2 3" key="2">
    <citation type="journal article" date="2016" name="Stand. Genomic Sci.">
        <title>Complete genome sequence of 'Halanaeroarchaeum sulfurireducens' M27-SA2, a sulfur-reducing and acetate-oxidizing haloarchaeon from the deep-sea hypersaline anoxic lake Medee.</title>
        <authorList>
            <person name="Messina E."/>
            <person name="Sorokin D.Y."/>
            <person name="Kublanov I.V."/>
            <person name="Toshchakov S."/>
            <person name="Lopatina A."/>
            <person name="Arcadi E."/>
            <person name="Smedile F."/>
            <person name="La Spada G."/>
            <person name="La Cono V."/>
            <person name="Yakimov M.M."/>
        </authorList>
    </citation>
    <scope>NUCLEOTIDE SEQUENCE [LARGE SCALE GENOMIC DNA]</scope>
    <source>
        <strain evidence="2 3">M27-SA2</strain>
    </source>
</reference>
<dbReference type="Proteomes" id="UP000060390">
    <property type="component" value="Chromosome"/>
</dbReference>
<organism evidence="2 3">
    <name type="scientific">Halanaeroarchaeum sulfurireducens</name>
    <dbReference type="NCBI Taxonomy" id="1604004"/>
    <lineage>
        <taxon>Archaea</taxon>
        <taxon>Methanobacteriati</taxon>
        <taxon>Methanobacteriota</taxon>
        <taxon>Stenosarchaea group</taxon>
        <taxon>Halobacteria</taxon>
        <taxon>Halobacteriales</taxon>
        <taxon>Halobacteriaceae</taxon>
        <taxon>Halanaeroarchaeum</taxon>
    </lineage>
</organism>
<sequence>MSWFRKVVTLTLLLVWVALTMELTPTEPDQWVMYSLTALLFLIIGRMWDLQLEKLDIPGLSISTSASEDDED</sequence>
<accession>A0A0N9MYU8</accession>